<organism evidence="2">
    <name type="scientific">marine metagenome</name>
    <dbReference type="NCBI Taxonomy" id="408172"/>
    <lineage>
        <taxon>unclassified sequences</taxon>
        <taxon>metagenomes</taxon>
        <taxon>ecological metagenomes</taxon>
    </lineage>
</organism>
<dbReference type="PANTHER" id="PTHR10472:SF5">
    <property type="entry name" value="D-AMINOACYL-TRNA DEACYLASE 1"/>
    <property type="match status" value="1"/>
</dbReference>
<dbReference type="InterPro" id="IPR023509">
    <property type="entry name" value="DTD-like_sf"/>
</dbReference>
<dbReference type="HAMAP" id="MF_00518">
    <property type="entry name" value="Deacylase_Dtd"/>
    <property type="match status" value="1"/>
</dbReference>
<evidence type="ECO:0008006" key="3">
    <source>
        <dbReference type="Google" id="ProtNLM"/>
    </source>
</evidence>
<dbReference type="AlphaFoldDB" id="A0A381W4C2"/>
<dbReference type="EMBL" id="UINC01010655">
    <property type="protein sequence ID" value="SVA47312.1"/>
    <property type="molecule type" value="Genomic_DNA"/>
</dbReference>
<sequence length="147" mass="16054">MIAVIQRCSRGKVTVSEKVVGEIDNGLVILLGVQKGDTEKDADFLVNKISGLRIFSDENDKMNLSIKDVNGSALVISQFTLCGDTKKGRRPSFIKAATPDDGNRLYEYFMSEMKKSGVPIESGEFGAMMDVELVNNGPVTFVLNSKD</sequence>
<reference evidence="2" key="1">
    <citation type="submission" date="2018-05" db="EMBL/GenBank/DDBJ databases">
        <authorList>
            <person name="Lanie J.A."/>
            <person name="Ng W.-L."/>
            <person name="Kazmierczak K.M."/>
            <person name="Andrzejewski T.M."/>
            <person name="Davidsen T.M."/>
            <person name="Wayne K.J."/>
            <person name="Tettelin H."/>
            <person name="Glass J.I."/>
            <person name="Rusch D."/>
            <person name="Podicherti R."/>
            <person name="Tsui H.-C.T."/>
            <person name="Winkler M.E."/>
        </authorList>
    </citation>
    <scope>NUCLEOTIDE SEQUENCE</scope>
</reference>
<dbReference type="SUPFAM" id="SSF69500">
    <property type="entry name" value="DTD-like"/>
    <property type="match status" value="1"/>
</dbReference>
<comment type="similarity">
    <text evidence="1">Belongs to the DTD family.</text>
</comment>
<dbReference type="GO" id="GO:0005737">
    <property type="term" value="C:cytoplasm"/>
    <property type="evidence" value="ECO:0007669"/>
    <property type="project" value="InterPro"/>
</dbReference>
<dbReference type="PANTHER" id="PTHR10472">
    <property type="entry name" value="D-TYROSYL-TRNA TYR DEACYLASE"/>
    <property type="match status" value="1"/>
</dbReference>
<dbReference type="GO" id="GO:0051500">
    <property type="term" value="F:D-tyrosyl-tRNA(Tyr) deacylase activity"/>
    <property type="evidence" value="ECO:0007669"/>
    <property type="project" value="TreeGrafter"/>
</dbReference>
<proteinExistence type="inferred from homology"/>
<dbReference type="CDD" id="cd00563">
    <property type="entry name" value="Dtyr_deacylase"/>
    <property type="match status" value="1"/>
</dbReference>
<dbReference type="InterPro" id="IPR003732">
    <property type="entry name" value="Daa-tRNA_deacyls_DTD"/>
</dbReference>
<gene>
    <name evidence="2" type="ORF">METZ01_LOCUS100166</name>
</gene>
<evidence type="ECO:0000256" key="1">
    <source>
        <dbReference type="ARBA" id="ARBA00009673"/>
    </source>
</evidence>
<dbReference type="NCBIfam" id="TIGR00256">
    <property type="entry name" value="D-aminoacyl-tRNA deacylase"/>
    <property type="match status" value="1"/>
</dbReference>
<dbReference type="Gene3D" id="3.50.80.10">
    <property type="entry name" value="D-tyrosyl-tRNA(Tyr) deacylase"/>
    <property type="match status" value="1"/>
</dbReference>
<accession>A0A381W4C2</accession>
<protein>
    <recommendedName>
        <fullName evidence="3">D-aminoacyl-tRNA deacylase</fullName>
    </recommendedName>
</protein>
<name>A0A381W4C2_9ZZZZ</name>
<dbReference type="Pfam" id="PF02580">
    <property type="entry name" value="Tyr_Deacylase"/>
    <property type="match status" value="1"/>
</dbReference>
<dbReference type="FunFam" id="3.50.80.10:FF:000001">
    <property type="entry name" value="D-aminoacyl-tRNA deacylase"/>
    <property type="match status" value="1"/>
</dbReference>
<evidence type="ECO:0000313" key="2">
    <source>
        <dbReference type="EMBL" id="SVA47312.1"/>
    </source>
</evidence>